<keyword evidence="2" id="KW-0521">NADP</keyword>
<dbReference type="PANTHER" id="PTHR24321:SF8">
    <property type="entry name" value="ESTRADIOL 17-BETA-DEHYDROGENASE 8-RELATED"/>
    <property type="match status" value="1"/>
</dbReference>
<name>A0A6A6QGP7_9PEZI</name>
<proteinExistence type="inferred from homology"/>
<dbReference type="Pfam" id="PF13561">
    <property type="entry name" value="adh_short_C2"/>
    <property type="match status" value="1"/>
</dbReference>
<evidence type="ECO:0000313" key="4">
    <source>
        <dbReference type="EMBL" id="KAF2491269.1"/>
    </source>
</evidence>
<dbReference type="PRINTS" id="PR00080">
    <property type="entry name" value="SDRFAMILY"/>
</dbReference>
<evidence type="ECO:0000256" key="3">
    <source>
        <dbReference type="ARBA" id="ARBA00023002"/>
    </source>
</evidence>
<dbReference type="PANTHER" id="PTHR24321">
    <property type="entry name" value="DEHYDROGENASES, SHORT CHAIN"/>
    <property type="match status" value="1"/>
</dbReference>
<dbReference type="InterPro" id="IPR036291">
    <property type="entry name" value="NAD(P)-bd_dom_sf"/>
</dbReference>
<dbReference type="Proteomes" id="UP000799750">
    <property type="component" value="Unassembled WGS sequence"/>
</dbReference>
<evidence type="ECO:0000256" key="1">
    <source>
        <dbReference type="ARBA" id="ARBA00006484"/>
    </source>
</evidence>
<evidence type="ECO:0000313" key="5">
    <source>
        <dbReference type="Proteomes" id="UP000799750"/>
    </source>
</evidence>
<dbReference type="AlphaFoldDB" id="A0A6A6QGP7"/>
<keyword evidence="3" id="KW-0560">Oxidoreductase</keyword>
<dbReference type="PROSITE" id="PS00061">
    <property type="entry name" value="ADH_SHORT"/>
    <property type="match status" value="1"/>
</dbReference>
<dbReference type="PRINTS" id="PR00081">
    <property type="entry name" value="GDHRDH"/>
</dbReference>
<evidence type="ECO:0000256" key="2">
    <source>
        <dbReference type="ARBA" id="ARBA00022857"/>
    </source>
</evidence>
<gene>
    <name evidence="4" type="ORF">BU16DRAFT_552114</name>
</gene>
<dbReference type="GO" id="GO:0016491">
    <property type="term" value="F:oxidoreductase activity"/>
    <property type="evidence" value="ECO:0007669"/>
    <property type="project" value="UniProtKB-KW"/>
</dbReference>
<dbReference type="Gene3D" id="3.40.50.720">
    <property type="entry name" value="NAD(P)-binding Rossmann-like Domain"/>
    <property type="match status" value="1"/>
</dbReference>
<keyword evidence="5" id="KW-1185">Reference proteome</keyword>
<dbReference type="SUPFAM" id="SSF51735">
    <property type="entry name" value="NAD(P)-binding Rossmann-fold domains"/>
    <property type="match status" value="1"/>
</dbReference>
<organism evidence="4 5">
    <name type="scientific">Lophium mytilinum</name>
    <dbReference type="NCBI Taxonomy" id="390894"/>
    <lineage>
        <taxon>Eukaryota</taxon>
        <taxon>Fungi</taxon>
        <taxon>Dikarya</taxon>
        <taxon>Ascomycota</taxon>
        <taxon>Pezizomycotina</taxon>
        <taxon>Dothideomycetes</taxon>
        <taxon>Pleosporomycetidae</taxon>
        <taxon>Mytilinidiales</taxon>
        <taxon>Mytilinidiaceae</taxon>
        <taxon>Lophium</taxon>
    </lineage>
</organism>
<dbReference type="FunFam" id="3.40.50.720:FF:000084">
    <property type="entry name" value="Short-chain dehydrogenase reductase"/>
    <property type="match status" value="1"/>
</dbReference>
<protein>
    <submittedName>
        <fullName evidence="4">Short-chain dehydrogenase</fullName>
    </submittedName>
</protein>
<dbReference type="OrthoDB" id="1669814at2759"/>
<dbReference type="InterPro" id="IPR020904">
    <property type="entry name" value="Sc_DH/Rdtase_CS"/>
</dbReference>
<dbReference type="CDD" id="cd05233">
    <property type="entry name" value="SDR_c"/>
    <property type="match status" value="1"/>
</dbReference>
<dbReference type="InterPro" id="IPR002347">
    <property type="entry name" value="SDR_fam"/>
</dbReference>
<comment type="similarity">
    <text evidence="1">Belongs to the short-chain dehydrogenases/reductases (SDR) family.</text>
</comment>
<sequence length="247" mass="25439">MGNGSLDGKVIAVTGGCSGIGLAIVTKLISMKAKVAVADIGPLPTELASAPNLIYTTVDVTSREQIKAWIAELVEKFGRLDGMCANAGITPWEGGEGTTSEALYDKIFAVCTLGVWNCGTEAYFQFERQGGGGVLVNTASAAGVSGFPGMPVYCGAKHAVVGFTRSWATTWGGKGIRVNAVAPGFIETPAQKSLFKDHTALEPFPAAVPLGRIGQPGEIADTVIFLLGDTSSFMTGQVLSVNGGHGV</sequence>
<reference evidence="4" key="1">
    <citation type="journal article" date="2020" name="Stud. Mycol.">
        <title>101 Dothideomycetes genomes: a test case for predicting lifestyles and emergence of pathogens.</title>
        <authorList>
            <person name="Haridas S."/>
            <person name="Albert R."/>
            <person name="Binder M."/>
            <person name="Bloem J."/>
            <person name="Labutti K."/>
            <person name="Salamov A."/>
            <person name="Andreopoulos B."/>
            <person name="Baker S."/>
            <person name="Barry K."/>
            <person name="Bills G."/>
            <person name="Bluhm B."/>
            <person name="Cannon C."/>
            <person name="Castanera R."/>
            <person name="Culley D."/>
            <person name="Daum C."/>
            <person name="Ezra D."/>
            <person name="Gonzalez J."/>
            <person name="Henrissat B."/>
            <person name="Kuo A."/>
            <person name="Liang C."/>
            <person name="Lipzen A."/>
            <person name="Lutzoni F."/>
            <person name="Magnuson J."/>
            <person name="Mondo S."/>
            <person name="Nolan M."/>
            <person name="Ohm R."/>
            <person name="Pangilinan J."/>
            <person name="Park H.-J."/>
            <person name="Ramirez L."/>
            <person name="Alfaro M."/>
            <person name="Sun H."/>
            <person name="Tritt A."/>
            <person name="Yoshinaga Y."/>
            <person name="Zwiers L.-H."/>
            <person name="Turgeon B."/>
            <person name="Goodwin S."/>
            <person name="Spatafora J."/>
            <person name="Crous P."/>
            <person name="Grigoriev I."/>
        </authorList>
    </citation>
    <scope>NUCLEOTIDE SEQUENCE</scope>
    <source>
        <strain evidence="4">CBS 269.34</strain>
    </source>
</reference>
<accession>A0A6A6QGP7</accession>
<dbReference type="EMBL" id="MU004195">
    <property type="protein sequence ID" value="KAF2491269.1"/>
    <property type="molecule type" value="Genomic_DNA"/>
</dbReference>